<proteinExistence type="predicted"/>
<evidence type="ECO:0000313" key="1">
    <source>
        <dbReference type="EMBL" id="PIO16441.1"/>
    </source>
</evidence>
<evidence type="ECO:0000313" key="2">
    <source>
        <dbReference type="Proteomes" id="UP000228934"/>
    </source>
</evidence>
<reference evidence="2" key="1">
    <citation type="journal article" date="2017" name="Nat. Commun.">
        <title>The North American bullfrog draft genome provides insight into hormonal regulation of long noncoding RNA.</title>
        <authorList>
            <person name="Hammond S.A."/>
            <person name="Warren R.L."/>
            <person name="Vandervalk B.P."/>
            <person name="Kucuk E."/>
            <person name="Khan H."/>
            <person name="Gibb E.A."/>
            <person name="Pandoh P."/>
            <person name="Kirk H."/>
            <person name="Zhao Y."/>
            <person name="Jones M."/>
            <person name="Mungall A.J."/>
            <person name="Coope R."/>
            <person name="Pleasance S."/>
            <person name="Moore R.A."/>
            <person name="Holt R.A."/>
            <person name="Round J.M."/>
            <person name="Ohora S."/>
            <person name="Walle B.V."/>
            <person name="Veldhoen N."/>
            <person name="Helbing C.C."/>
            <person name="Birol I."/>
        </authorList>
    </citation>
    <scope>NUCLEOTIDE SEQUENCE [LARGE SCALE GENOMIC DNA]</scope>
</reference>
<keyword evidence="2" id="KW-1185">Reference proteome</keyword>
<dbReference type="Proteomes" id="UP000228934">
    <property type="component" value="Unassembled WGS sequence"/>
</dbReference>
<name>A0A2G9QMW0_AQUCT</name>
<protein>
    <submittedName>
        <fullName evidence="1">Uncharacterized protein</fullName>
    </submittedName>
</protein>
<organism evidence="1 2">
    <name type="scientific">Aquarana catesbeiana</name>
    <name type="common">American bullfrog</name>
    <name type="synonym">Rana catesbeiana</name>
    <dbReference type="NCBI Taxonomy" id="8400"/>
    <lineage>
        <taxon>Eukaryota</taxon>
        <taxon>Metazoa</taxon>
        <taxon>Chordata</taxon>
        <taxon>Craniata</taxon>
        <taxon>Vertebrata</taxon>
        <taxon>Euteleostomi</taxon>
        <taxon>Amphibia</taxon>
        <taxon>Batrachia</taxon>
        <taxon>Anura</taxon>
        <taxon>Neobatrachia</taxon>
        <taxon>Ranoidea</taxon>
        <taxon>Ranidae</taxon>
        <taxon>Aquarana</taxon>
    </lineage>
</organism>
<dbReference type="EMBL" id="KV962673">
    <property type="protein sequence ID" value="PIO16441.1"/>
    <property type="molecule type" value="Genomic_DNA"/>
</dbReference>
<sequence>MVLNAHAIRFRCSKKKKKRKCPVHDYDAIQREWLKSHCCRAARDLSSNCGAIPFSISHAVSRTASQCEPG</sequence>
<gene>
    <name evidence="1" type="ORF">AB205_0045470</name>
</gene>
<accession>A0A2G9QMW0</accession>
<dbReference type="AlphaFoldDB" id="A0A2G9QMW0"/>